<accession>A0ABV6YZQ3</accession>
<protein>
    <submittedName>
        <fullName evidence="1">FYDLN acid domain-containing protein</fullName>
    </submittedName>
</protein>
<gene>
    <name evidence="1" type="ORF">ACFL27_15895</name>
</gene>
<evidence type="ECO:0000313" key="1">
    <source>
        <dbReference type="EMBL" id="MFC1851673.1"/>
    </source>
</evidence>
<name>A0ABV6YZQ3_UNCC1</name>
<dbReference type="InterPro" id="IPR012644">
    <property type="entry name" value="CHP02300_FYDLN_acid"/>
</dbReference>
<dbReference type="EMBL" id="JBHPBY010000214">
    <property type="protein sequence ID" value="MFC1851673.1"/>
    <property type="molecule type" value="Genomic_DNA"/>
</dbReference>
<sequence length="89" mass="10076">MSMSKYGQKYICTVCVCKFFDLHRPKPVCPRCGTEPKILSRKELSKIDGPKSSARKETVSASIQISDTDLDLDDNLWDNIDDYSEEVDA</sequence>
<proteinExistence type="predicted"/>
<keyword evidence="2" id="KW-1185">Reference proteome</keyword>
<comment type="caution">
    <text evidence="1">The sequence shown here is derived from an EMBL/GenBank/DDBJ whole genome shotgun (WGS) entry which is preliminary data.</text>
</comment>
<evidence type="ECO:0000313" key="2">
    <source>
        <dbReference type="Proteomes" id="UP001594351"/>
    </source>
</evidence>
<dbReference type="Pfam" id="PF09538">
    <property type="entry name" value="FYDLN_acid"/>
    <property type="match status" value="1"/>
</dbReference>
<reference evidence="1 2" key="1">
    <citation type="submission" date="2024-09" db="EMBL/GenBank/DDBJ databases">
        <title>Laminarin stimulates single cell rates of sulfate reduction while oxygen inhibits transcriptomic activity in coastal marine sediment.</title>
        <authorList>
            <person name="Lindsay M."/>
            <person name="Orcutt B."/>
            <person name="Emerson D."/>
            <person name="Stepanauskas R."/>
            <person name="D'Angelo T."/>
        </authorList>
    </citation>
    <scope>NUCLEOTIDE SEQUENCE [LARGE SCALE GENOMIC DNA]</scope>
    <source>
        <strain evidence="1">SAG AM-311-K15</strain>
    </source>
</reference>
<dbReference type="Proteomes" id="UP001594351">
    <property type="component" value="Unassembled WGS sequence"/>
</dbReference>
<organism evidence="1 2">
    <name type="scientific">candidate division CSSED10-310 bacterium</name>
    <dbReference type="NCBI Taxonomy" id="2855610"/>
    <lineage>
        <taxon>Bacteria</taxon>
        <taxon>Bacteria division CSSED10-310</taxon>
    </lineage>
</organism>